<dbReference type="InterPro" id="IPR000262">
    <property type="entry name" value="FMN-dep_DH"/>
</dbReference>
<evidence type="ECO:0000259" key="13">
    <source>
        <dbReference type="Pfam" id="PF01070"/>
    </source>
</evidence>
<dbReference type="InterPro" id="IPR013785">
    <property type="entry name" value="Aldolase_TIM"/>
</dbReference>
<protein>
    <recommendedName>
        <fullName evidence="11">Isopentenyl-diphosphate delta-isomerase</fullName>
        <shortName evidence="11">IPP isomerase</shortName>
        <ecNumber evidence="11">5.3.3.2</ecNumber>
    </recommendedName>
    <alternativeName>
        <fullName evidence="11">Isopentenyl diphosphate:dimethylallyl diphosphate isomerase</fullName>
    </alternativeName>
    <alternativeName>
        <fullName evidence="11">Isopentenyl pyrophosphate isomerase</fullName>
    </alternativeName>
    <alternativeName>
        <fullName evidence="11">Type 2 isopentenyl diphosphate isomerase</fullName>
        <shortName evidence="11">IDI-2</shortName>
    </alternativeName>
</protein>
<evidence type="ECO:0000256" key="11">
    <source>
        <dbReference type="HAMAP-Rule" id="MF_00354"/>
    </source>
</evidence>
<name>A0A495QKR0_9ACTN</name>
<dbReference type="Gene3D" id="3.20.20.70">
    <property type="entry name" value="Aldolase class I"/>
    <property type="match status" value="1"/>
</dbReference>
<dbReference type="RefSeq" id="WP_121435673.1">
    <property type="nucleotide sequence ID" value="NZ_RBWU01000004.1"/>
</dbReference>
<evidence type="ECO:0000256" key="8">
    <source>
        <dbReference type="ARBA" id="ARBA00023229"/>
    </source>
</evidence>
<evidence type="ECO:0000256" key="9">
    <source>
        <dbReference type="ARBA" id="ARBA00023235"/>
    </source>
</evidence>
<comment type="function">
    <text evidence="11">Involved in the biosynthesis of isoprenoids. Catalyzes the 1,3-allylic rearrangement of the homoallylic substrate isopentenyl (IPP) to its allylic isomer, dimethylallyl diphosphate (DMAPP).</text>
</comment>
<keyword evidence="8 11" id="KW-0414">Isoprene biosynthesis</keyword>
<keyword evidence="4 11" id="KW-0288">FMN</keyword>
<comment type="cofactor">
    <cofactor evidence="1 11">
        <name>FMN</name>
        <dbReference type="ChEBI" id="CHEBI:58210"/>
    </cofactor>
</comment>
<dbReference type="PIRSF" id="PIRSF003314">
    <property type="entry name" value="IPP_isomerase"/>
    <property type="match status" value="1"/>
</dbReference>
<comment type="cofactor">
    <cofactor evidence="11">
        <name>NADPH</name>
        <dbReference type="ChEBI" id="CHEBI:57783"/>
    </cofactor>
</comment>
<evidence type="ECO:0000256" key="3">
    <source>
        <dbReference type="ARBA" id="ARBA00022630"/>
    </source>
</evidence>
<evidence type="ECO:0000256" key="2">
    <source>
        <dbReference type="ARBA" id="ARBA00022490"/>
    </source>
</evidence>
<evidence type="ECO:0000256" key="7">
    <source>
        <dbReference type="ARBA" id="ARBA00022857"/>
    </source>
</evidence>
<evidence type="ECO:0000256" key="5">
    <source>
        <dbReference type="ARBA" id="ARBA00022723"/>
    </source>
</evidence>
<feature type="binding site" evidence="11">
    <location>
        <begin position="292"/>
        <end position="293"/>
    </location>
    <ligand>
        <name>FMN</name>
        <dbReference type="ChEBI" id="CHEBI:58210"/>
    </ligand>
</feature>
<dbReference type="EC" id="5.3.3.2" evidence="11"/>
<dbReference type="PANTHER" id="PTHR43665:SF1">
    <property type="entry name" value="ISOPENTENYL-DIPHOSPHATE DELTA-ISOMERASE"/>
    <property type="match status" value="1"/>
</dbReference>
<keyword evidence="7 11" id="KW-0521">NADP</keyword>
<feature type="binding site" evidence="11">
    <location>
        <position position="122"/>
    </location>
    <ligand>
        <name>FMN</name>
        <dbReference type="ChEBI" id="CHEBI:58210"/>
    </ligand>
</feature>
<gene>
    <name evidence="11" type="primary">fni</name>
    <name evidence="14" type="ORF">BZB76_3792</name>
</gene>
<comment type="subunit">
    <text evidence="10 11">Homooctamer. Dimer of tetramers.</text>
</comment>
<feature type="binding site" evidence="11">
    <location>
        <position position="93"/>
    </location>
    <ligand>
        <name>FMN</name>
        <dbReference type="ChEBI" id="CHEBI:58210"/>
    </ligand>
</feature>
<proteinExistence type="inferred from homology"/>
<keyword evidence="6 11" id="KW-0460">Magnesium</keyword>
<reference evidence="14 15" key="1">
    <citation type="submission" date="2018-10" db="EMBL/GenBank/DDBJ databases">
        <title>Genomic Encyclopedia of Archaeal and Bacterial Type Strains, Phase II (KMG-II): from individual species to whole genera.</title>
        <authorList>
            <person name="Goeker M."/>
        </authorList>
    </citation>
    <scope>NUCLEOTIDE SEQUENCE [LARGE SCALE GENOMIC DNA]</scope>
    <source>
        <strain evidence="14 15">DSM 43383</strain>
    </source>
</reference>
<feature type="compositionally biased region" description="Basic and acidic residues" evidence="12">
    <location>
        <begin position="1"/>
        <end position="18"/>
    </location>
</feature>
<sequence>MIADRKDDHVRLAAEQQRRSGGHNQFDDVSFVHHALAGIDRTEVSLATRFAGIAWPVPLFVNAMTGGSAKTGAVNRELAIAARETGVPIATGSMSAYFKDPSTADTFAVMRRENPDGFVMANVNANASVENARRAVDLLRADALQIHVNAVQETVMPEGDRSFAHWAPRIEEIASGVDVPVIVKEVGFGLSRETVELLRDLGVRAVDVAGRGGTDFARIENDRRLNGGRDPGEHGGRERADYSYLNGWGQSAAACLLDAAGAGVPVLASGGVRHPLDVARGLALGASAAGVSGRFLTTVLDGGAAALVARVTAWLDQLTALMTMLGARTPADLARRDLLVRGGLREFCADRGVDTRRLATRSRSLGTAPDTIGGIR</sequence>
<organism evidence="14 15">
    <name type="scientific">Actinomadura pelletieri DSM 43383</name>
    <dbReference type="NCBI Taxonomy" id="1120940"/>
    <lineage>
        <taxon>Bacteria</taxon>
        <taxon>Bacillati</taxon>
        <taxon>Actinomycetota</taxon>
        <taxon>Actinomycetes</taxon>
        <taxon>Streptosporangiales</taxon>
        <taxon>Thermomonosporaceae</taxon>
        <taxon>Actinomadura</taxon>
    </lineage>
</organism>
<evidence type="ECO:0000256" key="4">
    <source>
        <dbReference type="ARBA" id="ARBA00022643"/>
    </source>
</evidence>
<feature type="binding site" evidence="11">
    <location>
        <position position="153"/>
    </location>
    <ligand>
        <name>Mg(2+)</name>
        <dbReference type="ChEBI" id="CHEBI:18420"/>
    </ligand>
</feature>
<evidence type="ECO:0000256" key="10">
    <source>
        <dbReference type="ARBA" id="ARBA00025810"/>
    </source>
</evidence>
<feature type="domain" description="FMN-dependent dehydrogenase" evidence="13">
    <location>
        <begin position="129"/>
        <end position="336"/>
    </location>
</feature>
<comment type="cofactor">
    <cofactor evidence="11">
        <name>Mg(2+)</name>
        <dbReference type="ChEBI" id="CHEBI:18420"/>
    </cofactor>
</comment>
<comment type="caution">
    <text evidence="14">The sequence shown here is derived from an EMBL/GenBank/DDBJ whole genome shotgun (WGS) entry which is preliminary data.</text>
</comment>
<comment type="subcellular location">
    <subcellularLocation>
        <location evidence="11">Cytoplasm</location>
    </subcellularLocation>
</comment>
<dbReference type="CDD" id="cd02811">
    <property type="entry name" value="IDI-2_FMN"/>
    <property type="match status" value="1"/>
</dbReference>
<dbReference type="GO" id="GO:0010181">
    <property type="term" value="F:FMN binding"/>
    <property type="evidence" value="ECO:0007669"/>
    <property type="project" value="UniProtKB-UniRule"/>
</dbReference>
<keyword evidence="2 11" id="KW-0963">Cytoplasm</keyword>
<keyword evidence="15" id="KW-1185">Reference proteome</keyword>
<dbReference type="GO" id="GO:0000287">
    <property type="term" value="F:magnesium ion binding"/>
    <property type="evidence" value="ECO:0007669"/>
    <property type="project" value="UniProtKB-UniRule"/>
</dbReference>
<dbReference type="PANTHER" id="PTHR43665">
    <property type="entry name" value="ISOPENTENYL-DIPHOSPHATE DELTA-ISOMERASE"/>
    <property type="match status" value="1"/>
</dbReference>
<feature type="region of interest" description="Disordered" evidence="12">
    <location>
        <begin position="1"/>
        <end position="25"/>
    </location>
</feature>
<dbReference type="GO" id="GO:0070402">
    <property type="term" value="F:NADPH binding"/>
    <property type="evidence" value="ECO:0007669"/>
    <property type="project" value="UniProtKB-UniRule"/>
</dbReference>
<comment type="catalytic activity">
    <reaction evidence="11">
        <text>isopentenyl diphosphate = dimethylallyl diphosphate</text>
        <dbReference type="Rhea" id="RHEA:23284"/>
        <dbReference type="ChEBI" id="CHEBI:57623"/>
        <dbReference type="ChEBI" id="CHEBI:128769"/>
        <dbReference type="EC" id="5.3.3.2"/>
    </reaction>
</comment>
<dbReference type="Proteomes" id="UP000274601">
    <property type="component" value="Unassembled WGS sequence"/>
</dbReference>
<comment type="similarity">
    <text evidence="11">Belongs to the IPP isomerase type 2 family.</text>
</comment>
<dbReference type="HAMAP" id="MF_00354">
    <property type="entry name" value="Idi_2"/>
    <property type="match status" value="1"/>
</dbReference>
<dbReference type="GO" id="GO:0004452">
    <property type="term" value="F:isopentenyl-diphosphate delta-isomerase activity"/>
    <property type="evidence" value="ECO:0007669"/>
    <property type="project" value="UniProtKB-UniRule"/>
</dbReference>
<dbReference type="GO" id="GO:0008299">
    <property type="term" value="P:isoprenoid biosynthetic process"/>
    <property type="evidence" value="ECO:0007669"/>
    <property type="project" value="UniProtKB-UniRule"/>
</dbReference>
<evidence type="ECO:0000256" key="6">
    <source>
        <dbReference type="ARBA" id="ARBA00022842"/>
    </source>
</evidence>
<evidence type="ECO:0000256" key="12">
    <source>
        <dbReference type="SAM" id="MobiDB-lite"/>
    </source>
</evidence>
<feature type="binding site" evidence="11">
    <location>
        <position position="184"/>
    </location>
    <ligand>
        <name>FMN</name>
        <dbReference type="ChEBI" id="CHEBI:58210"/>
    </ligand>
</feature>
<keyword evidence="3 11" id="KW-0285">Flavoprotein</keyword>
<dbReference type="InterPro" id="IPR011179">
    <property type="entry name" value="IPdP_isomerase"/>
</dbReference>
<evidence type="ECO:0000256" key="1">
    <source>
        <dbReference type="ARBA" id="ARBA00001917"/>
    </source>
</evidence>
<dbReference type="AlphaFoldDB" id="A0A495QKR0"/>
<keyword evidence="5 11" id="KW-0479">Metal-binding</keyword>
<feature type="binding site" evidence="11">
    <location>
        <position position="214"/>
    </location>
    <ligand>
        <name>FMN</name>
        <dbReference type="ChEBI" id="CHEBI:58210"/>
    </ligand>
</feature>
<dbReference type="Pfam" id="PF01070">
    <property type="entry name" value="FMN_dh"/>
    <property type="match status" value="1"/>
</dbReference>
<feature type="binding site" evidence="11">
    <location>
        <begin position="5"/>
        <end position="6"/>
    </location>
    <ligand>
        <name>substrate</name>
    </ligand>
</feature>
<dbReference type="GO" id="GO:0005737">
    <property type="term" value="C:cytoplasm"/>
    <property type="evidence" value="ECO:0007669"/>
    <property type="project" value="UniProtKB-SubCell"/>
</dbReference>
<dbReference type="NCBIfam" id="TIGR02151">
    <property type="entry name" value="IPP_isom_2"/>
    <property type="match status" value="1"/>
</dbReference>
<evidence type="ECO:0000313" key="14">
    <source>
        <dbReference type="EMBL" id="RKS73108.1"/>
    </source>
</evidence>
<accession>A0A495QKR0</accession>
<evidence type="ECO:0000313" key="15">
    <source>
        <dbReference type="Proteomes" id="UP000274601"/>
    </source>
</evidence>
<dbReference type="SUPFAM" id="SSF51395">
    <property type="entry name" value="FMN-linked oxidoreductases"/>
    <property type="match status" value="1"/>
</dbReference>
<keyword evidence="9 11" id="KW-0413">Isomerase</keyword>
<dbReference type="GO" id="GO:0016491">
    <property type="term" value="F:oxidoreductase activity"/>
    <property type="evidence" value="ECO:0007669"/>
    <property type="project" value="InterPro"/>
</dbReference>
<dbReference type="OrthoDB" id="9795032at2"/>
<feature type="binding site" evidence="11">
    <location>
        <begin position="63"/>
        <end position="65"/>
    </location>
    <ligand>
        <name>FMN</name>
        <dbReference type="ChEBI" id="CHEBI:58210"/>
    </ligand>
</feature>
<dbReference type="EMBL" id="RBWU01000004">
    <property type="protein sequence ID" value="RKS73108.1"/>
    <property type="molecule type" value="Genomic_DNA"/>
</dbReference>
<feature type="binding site" evidence="11">
    <location>
        <begin position="271"/>
        <end position="273"/>
    </location>
    <ligand>
        <name>FMN</name>
        <dbReference type="ChEBI" id="CHEBI:58210"/>
    </ligand>
</feature>
<comment type="caution">
    <text evidence="11">Lacks conserved residue(s) required for the propagation of feature annotation.</text>
</comment>
<feature type="binding site" evidence="11">
    <location>
        <position position="152"/>
    </location>
    <ligand>
        <name>substrate</name>
    </ligand>
</feature>